<evidence type="ECO:0000256" key="5">
    <source>
        <dbReference type="ARBA" id="ARBA00022832"/>
    </source>
</evidence>
<dbReference type="Pfam" id="PF00755">
    <property type="entry name" value="Carn_acyltransf"/>
    <property type="match status" value="1"/>
</dbReference>
<name>A0A9J6C0C2_POLVA</name>
<dbReference type="InterPro" id="IPR000542">
    <property type="entry name" value="Carn_acyl_trans"/>
</dbReference>
<feature type="domain" description="Choline/carnitine acyltransferase" evidence="10">
    <location>
        <begin position="26"/>
        <end position="595"/>
    </location>
</feature>
<dbReference type="GO" id="GO:0008458">
    <property type="term" value="F:carnitine O-octanoyltransferase activity"/>
    <property type="evidence" value="ECO:0007669"/>
    <property type="project" value="TreeGrafter"/>
</dbReference>
<evidence type="ECO:0000256" key="7">
    <source>
        <dbReference type="ARBA" id="ARBA00023315"/>
    </source>
</evidence>
<keyword evidence="4" id="KW-0808">Transferase</keyword>
<dbReference type="InterPro" id="IPR023213">
    <property type="entry name" value="CAT-like_dom_sf"/>
</dbReference>
<dbReference type="Gene3D" id="3.30.559.70">
    <property type="entry name" value="Choline/Carnitine o-acyltransferase, domain 2"/>
    <property type="match status" value="1"/>
</dbReference>
<dbReference type="Gene3D" id="3.30.559.10">
    <property type="entry name" value="Chloramphenicol acetyltransferase-like domain"/>
    <property type="match status" value="1"/>
</dbReference>
<evidence type="ECO:0000256" key="4">
    <source>
        <dbReference type="ARBA" id="ARBA00022679"/>
    </source>
</evidence>
<dbReference type="InterPro" id="IPR042231">
    <property type="entry name" value="Cho/carn_acyl_trans_2"/>
</dbReference>
<dbReference type="InterPro" id="IPR042572">
    <property type="entry name" value="Carn_acyl_trans_N"/>
</dbReference>
<comment type="caution">
    <text evidence="11">The sequence shown here is derived from an EMBL/GenBank/DDBJ whole genome shotgun (WGS) entry which is preliminary data.</text>
</comment>
<gene>
    <name evidence="11" type="ORF">PVAND_005174</name>
</gene>
<sequence length="613" mass="71268">MNRENLFILPDGSPSTFSRDESLEKLPLPKLEDTLERYYKNLLPFGDENELKNSRKIIEEFKNGVGKKLHKMLEEKAAKEKNWVEKFWEDYAYHSFRLPLAPYSSMVMPFMLKLVGVDESRENRLKSIARVAFYSMECWNLLRNEKFRPAMSVDGKIVFSSDQLRRLYNTARVPGDLKDEINCYFKTKTEGECSSKIVVIGKGKIFYFDALHDGKIVSPQEFLHALTLIRDKIENDKFERGIPILTCDERTNWSKNRNHLKELSQENEEFLKIIESSALVISLDDNEPRDVSELSQKTSVGDHYSRWHDKCSSFVSFKNGKIGSVGEHSCFDGTASNAPYILLSFMEESEPDWDEKLELKILPKEIKFKIDDHLKSEILRVEEFTKVIEKSLIVRFEEFRDFGKSKMKEFKIHPDCFVQMALQLAYYLNMNGELAPTYETATMRSYYHGRTETVRSCSIEVKEWLEKMYDDNVTNTEKVKLFKTAANSQFKLMNDARNGKGFDRHLFALWCIAYENNFPIPELYNDPLYTKSGGGGNFVLSTSTLGYFINIGYVAPMIQDGFGIFYTIHDEKVWIVISSYRESEKTSSKKFYDSFSNAMIEIKEMLGNLQNKL</sequence>
<evidence type="ECO:0000256" key="3">
    <source>
        <dbReference type="ARBA" id="ARBA00022448"/>
    </source>
</evidence>
<evidence type="ECO:0000313" key="12">
    <source>
        <dbReference type="Proteomes" id="UP001107558"/>
    </source>
</evidence>
<comment type="catalytic activity">
    <reaction evidence="8">
        <text>4,8-dimethylnonanoyl-CoA + (R)-carnitine = O-4,8-dimethylnonanoyl-(R)-carnitine + CoA</text>
        <dbReference type="Rhea" id="RHEA:44860"/>
        <dbReference type="ChEBI" id="CHEBI:16347"/>
        <dbReference type="ChEBI" id="CHEBI:57287"/>
        <dbReference type="ChEBI" id="CHEBI:77061"/>
        <dbReference type="ChEBI" id="CHEBI:84654"/>
    </reaction>
</comment>
<dbReference type="Gene3D" id="1.10.275.20">
    <property type="entry name" value="Choline/Carnitine o-acyltransferase"/>
    <property type="match status" value="1"/>
</dbReference>
<keyword evidence="7" id="KW-0012">Acyltransferase</keyword>
<dbReference type="InterPro" id="IPR039551">
    <property type="entry name" value="Cho/carn_acyl_trans"/>
</dbReference>
<dbReference type="AlphaFoldDB" id="A0A9J6C0C2"/>
<feature type="active site" description="Proton acceptor" evidence="9">
    <location>
        <position position="328"/>
    </location>
</feature>
<keyword evidence="5" id="KW-0276">Fatty acid metabolism</keyword>
<comment type="similarity">
    <text evidence="2">Belongs to the carnitine/choline acetyltransferase family.</text>
</comment>
<comment type="pathway">
    <text evidence="1">Lipid metabolism; fatty acid beta-oxidation.</text>
</comment>
<evidence type="ECO:0000256" key="9">
    <source>
        <dbReference type="PIRSR" id="PIRSR600542-1"/>
    </source>
</evidence>
<reference evidence="11" key="1">
    <citation type="submission" date="2021-03" db="EMBL/GenBank/DDBJ databases">
        <title>Chromosome level genome of the anhydrobiotic midge Polypedilum vanderplanki.</title>
        <authorList>
            <person name="Yoshida Y."/>
            <person name="Kikawada T."/>
            <person name="Gusev O."/>
        </authorList>
    </citation>
    <scope>NUCLEOTIDE SEQUENCE</scope>
    <source>
        <strain evidence="11">NIAS01</strain>
        <tissue evidence="11">Whole body or cell culture</tissue>
    </source>
</reference>
<dbReference type="PANTHER" id="PTHR22589:SF67">
    <property type="entry name" value="PEROXISOMAL CARNITINE O-OCTANOYLTRANSFERASE"/>
    <property type="match status" value="1"/>
</dbReference>
<protein>
    <recommendedName>
        <fullName evidence="10">Choline/carnitine acyltransferase domain-containing protein</fullName>
    </recommendedName>
</protein>
<dbReference type="PANTHER" id="PTHR22589">
    <property type="entry name" value="CARNITINE O-ACYLTRANSFERASE"/>
    <property type="match status" value="1"/>
</dbReference>
<evidence type="ECO:0000259" key="10">
    <source>
        <dbReference type="Pfam" id="PF00755"/>
    </source>
</evidence>
<evidence type="ECO:0000256" key="6">
    <source>
        <dbReference type="ARBA" id="ARBA00023098"/>
    </source>
</evidence>
<evidence type="ECO:0000256" key="2">
    <source>
        <dbReference type="ARBA" id="ARBA00005232"/>
    </source>
</evidence>
<dbReference type="SUPFAM" id="SSF52777">
    <property type="entry name" value="CoA-dependent acyltransferases"/>
    <property type="match status" value="2"/>
</dbReference>
<keyword evidence="3" id="KW-0813">Transport</keyword>
<evidence type="ECO:0000256" key="1">
    <source>
        <dbReference type="ARBA" id="ARBA00005005"/>
    </source>
</evidence>
<evidence type="ECO:0000313" key="11">
    <source>
        <dbReference type="EMBL" id="KAG5675259.1"/>
    </source>
</evidence>
<dbReference type="GO" id="GO:0005777">
    <property type="term" value="C:peroxisome"/>
    <property type="evidence" value="ECO:0007669"/>
    <property type="project" value="TreeGrafter"/>
</dbReference>
<keyword evidence="12" id="KW-1185">Reference proteome</keyword>
<proteinExistence type="inferred from homology"/>
<evidence type="ECO:0000256" key="8">
    <source>
        <dbReference type="ARBA" id="ARBA00048999"/>
    </source>
</evidence>
<accession>A0A9J6C0C2</accession>
<dbReference type="Proteomes" id="UP001107558">
    <property type="component" value="Chromosome 2"/>
</dbReference>
<dbReference type="EMBL" id="JADBJN010000002">
    <property type="protein sequence ID" value="KAG5675259.1"/>
    <property type="molecule type" value="Genomic_DNA"/>
</dbReference>
<organism evidence="11 12">
    <name type="scientific">Polypedilum vanderplanki</name>
    <name type="common">Sleeping chironomid midge</name>
    <dbReference type="NCBI Taxonomy" id="319348"/>
    <lineage>
        <taxon>Eukaryota</taxon>
        <taxon>Metazoa</taxon>
        <taxon>Ecdysozoa</taxon>
        <taxon>Arthropoda</taxon>
        <taxon>Hexapoda</taxon>
        <taxon>Insecta</taxon>
        <taxon>Pterygota</taxon>
        <taxon>Neoptera</taxon>
        <taxon>Endopterygota</taxon>
        <taxon>Diptera</taxon>
        <taxon>Nematocera</taxon>
        <taxon>Chironomoidea</taxon>
        <taxon>Chironomidae</taxon>
        <taxon>Chironominae</taxon>
        <taxon>Polypedilum</taxon>
        <taxon>Polypedilum</taxon>
    </lineage>
</organism>
<dbReference type="OrthoDB" id="240216at2759"/>
<keyword evidence="6" id="KW-0443">Lipid metabolism</keyword>
<dbReference type="GO" id="GO:0006631">
    <property type="term" value="P:fatty acid metabolic process"/>
    <property type="evidence" value="ECO:0007669"/>
    <property type="project" value="UniProtKB-KW"/>
</dbReference>